<evidence type="ECO:0000256" key="1">
    <source>
        <dbReference type="ARBA" id="ARBA00022679"/>
    </source>
</evidence>
<dbReference type="Proteomes" id="UP000217250">
    <property type="component" value="Chromosome"/>
</dbReference>
<dbReference type="Gene3D" id="3.90.550.10">
    <property type="entry name" value="Spore Coat Polysaccharide Biosynthesis Protein SpsA, Chain A"/>
    <property type="match status" value="1"/>
</dbReference>
<dbReference type="OrthoDB" id="9779926at2"/>
<dbReference type="InterPro" id="IPR050065">
    <property type="entry name" value="GlmU-like"/>
</dbReference>
<accession>A0A250FNR3</accession>
<dbReference type="RefSeq" id="WP_095910049.1">
    <property type="nucleotide sequence ID" value="NZ_CAUOUD010000044.1"/>
</dbReference>
<keyword evidence="2" id="KW-0548">Nucleotidyltransferase</keyword>
<dbReference type="PANTHER" id="PTHR43584:SF8">
    <property type="entry name" value="N-ACETYLMURAMATE ALPHA-1-PHOSPHATE URIDYLYLTRANSFERASE"/>
    <property type="match status" value="1"/>
</dbReference>
<evidence type="ECO:0000313" key="4">
    <source>
        <dbReference type="EMBL" id="ATA86704.1"/>
    </source>
</evidence>
<dbReference type="GeneID" id="84808053"/>
<feature type="domain" description="Nucleotidyl transferase" evidence="3">
    <location>
        <begin position="7"/>
        <end position="212"/>
    </location>
</feature>
<gene>
    <name evidence="4" type="ORF">CGC50_05710</name>
</gene>
<proteinExistence type="predicted"/>
<protein>
    <submittedName>
        <fullName evidence="4">Nucleotidyltransferase</fullName>
    </submittedName>
</protein>
<sequence length="279" mass="31346">MKITLAILAAGLGSRFGADKQIVPIHGDSILLDYSIQDAFAAGFDQVVLIVRSEIEEALRTHLEKKFPSEKLAFVCQDKHNPVERKKPWGTGHALLCLKELVDTPFLIINADDFYGRHSFQMMAEALRTGKEKTFYSAGYRLGNTLSENGTVSRGICTVSADNHLLSIEERTKLLKTSDDEATDERTGERFALSSFVSMNFWGFTPDIFEMGVPLFQDFIAQYKDDPKAEFYIPTLVSHAMAQGYVVEVVPTDAVWFGMTYQEDLAVVKREIERLSRGQ</sequence>
<dbReference type="InterPro" id="IPR005835">
    <property type="entry name" value="NTP_transferase_dom"/>
</dbReference>
<reference evidence="5" key="1">
    <citation type="submission" date="2017-06" db="EMBL/GenBank/DDBJ databases">
        <title>Capnocytophaga spp. assemblies.</title>
        <authorList>
            <person name="Gulvik C.A."/>
        </authorList>
    </citation>
    <scope>NUCLEOTIDE SEQUENCE [LARGE SCALE GENOMIC DNA]</scope>
    <source>
        <strain evidence="5">H1496</strain>
    </source>
</reference>
<evidence type="ECO:0000256" key="2">
    <source>
        <dbReference type="ARBA" id="ARBA00022695"/>
    </source>
</evidence>
<evidence type="ECO:0000259" key="3">
    <source>
        <dbReference type="Pfam" id="PF00483"/>
    </source>
</evidence>
<dbReference type="AlphaFoldDB" id="A0A250FNR3"/>
<name>A0A250FNR3_9FLAO</name>
<evidence type="ECO:0000313" key="5">
    <source>
        <dbReference type="Proteomes" id="UP000217250"/>
    </source>
</evidence>
<dbReference type="EMBL" id="CP022386">
    <property type="protein sequence ID" value="ATA86704.1"/>
    <property type="molecule type" value="Genomic_DNA"/>
</dbReference>
<dbReference type="PANTHER" id="PTHR43584">
    <property type="entry name" value="NUCLEOTIDYL TRANSFERASE"/>
    <property type="match status" value="1"/>
</dbReference>
<dbReference type="KEGG" id="cgh:CGC50_05710"/>
<keyword evidence="1 4" id="KW-0808">Transferase</keyword>
<dbReference type="InterPro" id="IPR029044">
    <property type="entry name" value="Nucleotide-diphossugar_trans"/>
</dbReference>
<dbReference type="Pfam" id="PF00483">
    <property type="entry name" value="NTP_transferase"/>
    <property type="match status" value="1"/>
</dbReference>
<dbReference type="GO" id="GO:0016779">
    <property type="term" value="F:nucleotidyltransferase activity"/>
    <property type="evidence" value="ECO:0007669"/>
    <property type="project" value="UniProtKB-KW"/>
</dbReference>
<dbReference type="SUPFAM" id="SSF53448">
    <property type="entry name" value="Nucleotide-diphospho-sugar transferases"/>
    <property type="match status" value="1"/>
</dbReference>
<organism evidence="4 5">
    <name type="scientific">Capnocytophaga gingivalis</name>
    <dbReference type="NCBI Taxonomy" id="1017"/>
    <lineage>
        <taxon>Bacteria</taxon>
        <taxon>Pseudomonadati</taxon>
        <taxon>Bacteroidota</taxon>
        <taxon>Flavobacteriia</taxon>
        <taxon>Flavobacteriales</taxon>
        <taxon>Flavobacteriaceae</taxon>
        <taxon>Capnocytophaga</taxon>
    </lineage>
</organism>